<dbReference type="Proteomes" id="UP001189429">
    <property type="component" value="Unassembled WGS sequence"/>
</dbReference>
<evidence type="ECO:0000313" key="3">
    <source>
        <dbReference type="Proteomes" id="UP001189429"/>
    </source>
</evidence>
<comment type="caution">
    <text evidence="2">The sequence shown here is derived from an EMBL/GenBank/DDBJ whole genome shotgun (WGS) entry which is preliminary data.</text>
</comment>
<reference evidence="2" key="1">
    <citation type="submission" date="2023-10" db="EMBL/GenBank/DDBJ databases">
        <authorList>
            <person name="Chen Y."/>
            <person name="Shah S."/>
            <person name="Dougan E. K."/>
            <person name="Thang M."/>
            <person name="Chan C."/>
        </authorList>
    </citation>
    <scope>NUCLEOTIDE SEQUENCE [LARGE SCALE GENOMIC DNA]</scope>
</reference>
<evidence type="ECO:0000313" key="2">
    <source>
        <dbReference type="EMBL" id="CAK0827923.1"/>
    </source>
</evidence>
<feature type="region of interest" description="Disordered" evidence="1">
    <location>
        <begin position="1"/>
        <end position="40"/>
    </location>
</feature>
<name>A0ABN9S7T2_9DINO</name>
<accession>A0ABN9S7T2</accession>
<keyword evidence="3" id="KW-1185">Reference proteome</keyword>
<proteinExistence type="predicted"/>
<protein>
    <submittedName>
        <fullName evidence="2">Uncharacterized protein</fullName>
    </submittedName>
</protein>
<sequence>MPLATCTALSPPVREGPSRPQGRSRPAAGGPQPEGRMAAAAVTASGAAALAGPAGLLRQAPAGLGAALHDGTAAMATGVRGKAWWAGGPRKKGTKKRPKFISIGESLYRVPNYRTRGAFRRFFGKDVSEREMTDYARRQRYAVEKSKDANGKKKASTPSYAVISELSSPYSAARSFARPTDQLPYPMVE</sequence>
<evidence type="ECO:0000256" key="1">
    <source>
        <dbReference type="SAM" id="MobiDB-lite"/>
    </source>
</evidence>
<dbReference type="EMBL" id="CAUYUJ010009890">
    <property type="protein sequence ID" value="CAK0827923.1"/>
    <property type="molecule type" value="Genomic_DNA"/>
</dbReference>
<organism evidence="2 3">
    <name type="scientific">Prorocentrum cordatum</name>
    <dbReference type="NCBI Taxonomy" id="2364126"/>
    <lineage>
        <taxon>Eukaryota</taxon>
        <taxon>Sar</taxon>
        <taxon>Alveolata</taxon>
        <taxon>Dinophyceae</taxon>
        <taxon>Prorocentrales</taxon>
        <taxon>Prorocentraceae</taxon>
        <taxon>Prorocentrum</taxon>
    </lineage>
</organism>
<gene>
    <name evidence="2" type="ORF">PCOR1329_LOCUS27324</name>
</gene>